<dbReference type="OrthoDB" id="9811557at2"/>
<dbReference type="InterPro" id="IPR004017">
    <property type="entry name" value="Cys_rich_dom"/>
</dbReference>
<dbReference type="Pfam" id="PF12447">
    <property type="entry name" value="DUF3683"/>
    <property type="match status" value="1"/>
</dbReference>
<dbReference type="Gene3D" id="1.10.1060.10">
    <property type="entry name" value="Alpha-helical ferredoxin"/>
    <property type="match status" value="1"/>
</dbReference>
<dbReference type="InterPro" id="IPR022153">
    <property type="entry name" value="DUF3683"/>
</dbReference>
<dbReference type="PANTHER" id="PTHR42934:SF2">
    <property type="entry name" value="GLYCOLATE OXIDASE SUBUNIT GLCD"/>
    <property type="match status" value="1"/>
</dbReference>
<feature type="domain" description="FAD-binding PCMH-type" evidence="4">
    <location>
        <begin position="173"/>
        <end position="408"/>
    </location>
</feature>
<dbReference type="RefSeq" id="WP_078920559.1">
    <property type="nucleotide sequence ID" value="NZ_FUYB01000001.1"/>
</dbReference>
<dbReference type="GO" id="GO:0051536">
    <property type="term" value="F:iron-sulfur cluster binding"/>
    <property type="evidence" value="ECO:0007669"/>
    <property type="project" value="InterPro"/>
</dbReference>
<dbReference type="Pfam" id="PF13183">
    <property type="entry name" value="Fer4_8"/>
    <property type="match status" value="1"/>
</dbReference>
<dbReference type="GO" id="GO:0071949">
    <property type="term" value="F:FAD binding"/>
    <property type="evidence" value="ECO:0007669"/>
    <property type="project" value="InterPro"/>
</dbReference>
<dbReference type="SUPFAM" id="SSF56176">
    <property type="entry name" value="FAD-binding/transporter-associated domain-like"/>
    <property type="match status" value="1"/>
</dbReference>
<dbReference type="InterPro" id="IPR017896">
    <property type="entry name" value="4Fe4S_Fe-S-bd"/>
</dbReference>
<dbReference type="SUPFAM" id="SSF46548">
    <property type="entry name" value="alpha-helical ferredoxin"/>
    <property type="match status" value="1"/>
</dbReference>
<dbReference type="Pfam" id="PF11880">
    <property type="entry name" value="DUF3400"/>
    <property type="match status" value="1"/>
</dbReference>
<reference evidence="6" key="1">
    <citation type="submission" date="2017-02" db="EMBL/GenBank/DDBJ databases">
        <authorList>
            <person name="Varghese N."/>
            <person name="Submissions S."/>
        </authorList>
    </citation>
    <scope>NUCLEOTIDE SEQUENCE [LARGE SCALE GENOMIC DNA]</scope>
    <source>
        <strain evidence="6">ATCC 49788</strain>
    </source>
</reference>
<dbReference type="InterPro" id="IPR036318">
    <property type="entry name" value="FAD-bd_PCMH-like_sf"/>
</dbReference>
<dbReference type="InterPro" id="IPR009051">
    <property type="entry name" value="Helical_ferredxn"/>
</dbReference>
<dbReference type="Gene3D" id="3.30.465.10">
    <property type="match status" value="1"/>
</dbReference>
<dbReference type="Gene3D" id="3.30.70.2740">
    <property type="match status" value="1"/>
</dbReference>
<dbReference type="InterPro" id="IPR006094">
    <property type="entry name" value="Oxid_FAD_bind_N"/>
</dbReference>
<dbReference type="InterPro" id="IPR051914">
    <property type="entry name" value="FAD-linked_OxidoTrans_Type4"/>
</dbReference>
<dbReference type="EMBL" id="FUYB01000001">
    <property type="protein sequence ID" value="SKA67404.1"/>
    <property type="molecule type" value="Genomic_DNA"/>
</dbReference>
<dbReference type="InterPro" id="IPR016169">
    <property type="entry name" value="FAD-bd_PCMH_sub2"/>
</dbReference>
<dbReference type="InterPro" id="IPR016166">
    <property type="entry name" value="FAD-bd_PCMH"/>
</dbReference>
<dbReference type="InterPro" id="IPR016164">
    <property type="entry name" value="FAD-linked_Oxase-like_C"/>
</dbReference>
<dbReference type="Pfam" id="PF01565">
    <property type="entry name" value="FAD_binding_4"/>
    <property type="match status" value="1"/>
</dbReference>
<evidence type="ECO:0000313" key="5">
    <source>
        <dbReference type="EMBL" id="SKA67404.1"/>
    </source>
</evidence>
<accession>A0A1T4VQY6</accession>
<organism evidence="5 6">
    <name type="scientific">Thiothrix eikelboomii</name>
    <dbReference type="NCBI Taxonomy" id="92487"/>
    <lineage>
        <taxon>Bacteria</taxon>
        <taxon>Pseudomonadati</taxon>
        <taxon>Pseudomonadota</taxon>
        <taxon>Gammaproteobacteria</taxon>
        <taxon>Thiotrichales</taxon>
        <taxon>Thiotrichaceae</taxon>
        <taxon>Thiothrix</taxon>
    </lineage>
</organism>
<gene>
    <name evidence="5" type="ORF">SAMN02745130_00035</name>
</gene>
<dbReference type="Pfam" id="PF02913">
    <property type="entry name" value="FAD-oxidase_C"/>
    <property type="match status" value="2"/>
</dbReference>
<dbReference type="InterPro" id="IPR021817">
    <property type="entry name" value="DUF3400"/>
</dbReference>
<dbReference type="SUPFAM" id="SSF55103">
    <property type="entry name" value="FAD-linked oxidases, C-terminal domain"/>
    <property type="match status" value="1"/>
</dbReference>
<proteinExistence type="predicted"/>
<keyword evidence="1" id="KW-0285">Flavoprotein</keyword>
<protein>
    <submittedName>
        <fullName evidence="5">FAD/FMN-containing dehydrogenase</fullName>
    </submittedName>
</protein>
<dbReference type="GO" id="GO:0016491">
    <property type="term" value="F:oxidoreductase activity"/>
    <property type="evidence" value="ECO:0007669"/>
    <property type="project" value="UniProtKB-ARBA"/>
</dbReference>
<keyword evidence="6" id="KW-1185">Reference proteome</keyword>
<dbReference type="InterPro" id="IPR004113">
    <property type="entry name" value="FAD-bd_oxidored_4_C"/>
</dbReference>
<evidence type="ECO:0000256" key="2">
    <source>
        <dbReference type="ARBA" id="ARBA00022827"/>
    </source>
</evidence>
<dbReference type="PROSITE" id="PS51379">
    <property type="entry name" value="4FE4S_FER_2"/>
    <property type="match status" value="1"/>
</dbReference>
<evidence type="ECO:0000259" key="4">
    <source>
        <dbReference type="PROSITE" id="PS51387"/>
    </source>
</evidence>
<keyword evidence="2" id="KW-0274">FAD</keyword>
<dbReference type="PROSITE" id="PS51387">
    <property type="entry name" value="FAD_PCMH"/>
    <property type="match status" value="1"/>
</dbReference>
<evidence type="ECO:0000259" key="3">
    <source>
        <dbReference type="PROSITE" id="PS51379"/>
    </source>
</evidence>
<name>A0A1T4VQY6_9GAMM</name>
<evidence type="ECO:0000256" key="1">
    <source>
        <dbReference type="ARBA" id="ARBA00022630"/>
    </source>
</evidence>
<dbReference type="STRING" id="92487.SAMN02745130_00035"/>
<evidence type="ECO:0000313" key="6">
    <source>
        <dbReference type="Proteomes" id="UP000190460"/>
    </source>
</evidence>
<sequence>MTAPVPAQPLTTPQDKLPVREIPYNYTSFSDREIVLRLLGQRALDILKQLRNERATGISSHMLLEMLGDLWVVNRNPYIQDDLLDNAKRFASLLDTLRERLERIQSRANNNALTLELMQITSKVIDNFEKDFAKQAALREQARKKFAAFTRKDNIQFDGLARVSHVTDATDWRVELPFVVLTPDTEAEMAALVQASIELGLTVIPRGGGTGYTGGAVPLDALSAVINTEKLEFLGEVEWRTNLPGVSATVPVVRTGAGVVTRRVSDLAGKHKLVFAVDPTSQDASTIGGNIAMNAGGKKAVLWGTTLDNLLSWRMVTPEAEWLEVTRLNHNLGKIHDQPEVSFSVQYFAADGKTKKGEPKVLSFPGRYFRKEGLGKDVTNKFLGGLPGVQKEGCDGLITSSEFILHRMPDQIRTVCLEFYGTDLHEAVPAIVEIKDYVDSLNNVLLSGLEHLDERYVKAVKYTPKGARGSLPKMVLLADIVSDNEEAVARTAAEMVRLANARNAEGFIAISPEARRQFWADRSRTAAIAAHTNAFKINEDVVIPLHNLAEYTEGIERINVRQSMQNKLKMIDAVIAYLQGDLLELRHVPDYEASAERSAMVDAKRIHAQDYLLKVKARWETLLAHFDQPAANWPDLLDDTAHAALRPTDRIIDLLLRRDLRISYRAEVERSLKEMFVGRELNPLRESLDKIHARYRSGRLFVALHMHAGDGNVHTNIPVMSNDYEMLHEAEKVVDEIMILARRLEGVISGEHGIGITKYQYLDQREVDEFVSYKQQVDPKGHFNKGKLMPGSGLQNAYTPSLRLVEREALLLEHNELGALNKDIKDCLRCGKCKPVCNTHIPRANLLYSPRNKILATGLMIEAFLYEEQTRRGISIRHFDEMNDVADHCTICHKCFNPCPVNIDFGEVSIRMRSILRDQGKKKTSPVTWASMQFLNLKDPMKINLLRIGMIELGFKTQRLAYKLAKNTGLLKTNQRPAGTTGKPAIKEQVIQFVKKPLPAGLPHKTTRALLGLEDSKIVPILRDPQKEGGDAVFYFPGCGSERLFSQVGLATLAMLYEVGSTTVLPPGYLCCGYPQNASGDLHKGTEISTENRVLFHRVAGALKYLNIQTVIVSCGTCMDQLLKYQFERIFPGCRLLDIHEYLLEKGLKLDGVQGVQYLYHDPCHTPMKTYAPLKVASELVGKPVVLTERCCGEAGTFAVSRPDIASQLRFRKEESLRAGIKELTGETSAKQGNVKLLTSCPACQQGLSRYADDTGLETDYIVVEMANHLLGEKWQQTFIEQATHGGIEKVLL</sequence>
<dbReference type="Pfam" id="PF02754">
    <property type="entry name" value="CCG"/>
    <property type="match status" value="2"/>
</dbReference>
<feature type="domain" description="4Fe-4S ferredoxin-type" evidence="3">
    <location>
        <begin position="818"/>
        <end position="847"/>
    </location>
</feature>
<dbReference type="PANTHER" id="PTHR42934">
    <property type="entry name" value="GLYCOLATE OXIDASE SUBUNIT GLCD"/>
    <property type="match status" value="1"/>
</dbReference>
<dbReference type="Proteomes" id="UP000190460">
    <property type="component" value="Unassembled WGS sequence"/>
</dbReference>